<sequence length="405" mass="45597">MINCTKLLQSTETLKEIKRYSAVEKETPKWMLRFSKTASPMVVWNTTRKCNLRCAHCYINAVGAESESEADMGELTTREVMNLIEDLASIKSPMLVFSGGEPMLRNDIYELNKYAMKLGLRTILSSNSTLITREAANKIKEAGFAYVGVSLDGSEEVHDSFRGAKGAFEKSIQGLRNLVEAGVRTGVRFAITNQNYDELPGVLEITKREKIPRFSLFQLVYAGRGKEIINWDIFNEQRRRVMDYIIEEARVSSGMNIVTADNYADGIYLLQDVAESEPERAAEVERLLAMQSGCPAGDGLANVDNQGNVHLCPYWQSRTIGNIREQKFSDIWFDEENEILAMMRDKTLYLKDKCGRCRLNHLCMGCRVRAEVAFGDPFGEDPACYLTEEEIAGAKVCLHDKGLVT</sequence>
<accession>A0A1E3X7U3</accession>
<gene>
    <name evidence="8" type="ORF">SCARUB_03232</name>
</gene>
<evidence type="ECO:0000256" key="4">
    <source>
        <dbReference type="ARBA" id="ARBA00022723"/>
    </source>
</evidence>
<comment type="cofactor">
    <cofactor evidence="1">
        <name>[4Fe-4S] cluster</name>
        <dbReference type="ChEBI" id="CHEBI:49883"/>
    </cofactor>
</comment>
<evidence type="ECO:0000313" key="8">
    <source>
        <dbReference type="EMBL" id="ODS31652.1"/>
    </source>
</evidence>
<reference evidence="8 9" key="1">
    <citation type="submission" date="2016-07" db="EMBL/GenBank/DDBJ databases">
        <title>Draft genome of Scalindua rubra, obtained from a brine-seawater interface in the Red Sea, sheds light on salt adaptation in anammox bacteria.</title>
        <authorList>
            <person name="Speth D.R."/>
            <person name="Lagkouvardos I."/>
            <person name="Wang Y."/>
            <person name="Qian P.-Y."/>
            <person name="Dutilh B.E."/>
            <person name="Jetten M.S."/>
        </authorList>
    </citation>
    <scope>NUCLEOTIDE SEQUENCE [LARGE SCALE GENOMIC DNA]</scope>
    <source>
        <strain evidence="8">BSI-1</strain>
    </source>
</reference>
<dbReference type="InterPro" id="IPR050377">
    <property type="entry name" value="Radical_SAM_PqqE_MftC-like"/>
</dbReference>
<dbReference type="SFLD" id="SFLDG01386">
    <property type="entry name" value="main_SPASM_domain-containing"/>
    <property type="match status" value="1"/>
</dbReference>
<organism evidence="8 9">
    <name type="scientific">Candidatus Scalindua rubra</name>
    <dbReference type="NCBI Taxonomy" id="1872076"/>
    <lineage>
        <taxon>Bacteria</taxon>
        <taxon>Pseudomonadati</taxon>
        <taxon>Planctomycetota</taxon>
        <taxon>Candidatus Brocadiia</taxon>
        <taxon>Candidatus Brocadiales</taxon>
        <taxon>Candidatus Scalinduaceae</taxon>
        <taxon>Candidatus Scalindua</taxon>
    </lineage>
</organism>
<evidence type="ECO:0000259" key="7">
    <source>
        <dbReference type="PROSITE" id="PS51918"/>
    </source>
</evidence>
<dbReference type="GO" id="GO:0003824">
    <property type="term" value="F:catalytic activity"/>
    <property type="evidence" value="ECO:0007669"/>
    <property type="project" value="InterPro"/>
</dbReference>
<dbReference type="SMART" id="SM00729">
    <property type="entry name" value="Elp3"/>
    <property type="match status" value="1"/>
</dbReference>
<evidence type="ECO:0000256" key="1">
    <source>
        <dbReference type="ARBA" id="ARBA00001966"/>
    </source>
</evidence>
<dbReference type="GO" id="GO:0051539">
    <property type="term" value="F:4 iron, 4 sulfur cluster binding"/>
    <property type="evidence" value="ECO:0007669"/>
    <property type="project" value="UniProtKB-KW"/>
</dbReference>
<dbReference type="InterPro" id="IPR058240">
    <property type="entry name" value="rSAM_sf"/>
</dbReference>
<dbReference type="InterPro" id="IPR013785">
    <property type="entry name" value="Aldolase_TIM"/>
</dbReference>
<keyword evidence="2" id="KW-0004">4Fe-4S</keyword>
<dbReference type="NCBIfam" id="TIGR04085">
    <property type="entry name" value="rSAM_more_4Fe4S"/>
    <property type="match status" value="1"/>
</dbReference>
<dbReference type="SUPFAM" id="SSF102114">
    <property type="entry name" value="Radical SAM enzymes"/>
    <property type="match status" value="1"/>
</dbReference>
<keyword evidence="3" id="KW-0949">S-adenosyl-L-methionine</keyword>
<dbReference type="PANTHER" id="PTHR11228:SF7">
    <property type="entry name" value="PQQA PEPTIDE CYCLASE"/>
    <property type="match status" value="1"/>
</dbReference>
<dbReference type="SFLD" id="SFLDS00029">
    <property type="entry name" value="Radical_SAM"/>
    <property type="match status" value="1"/>
</dbReference>
<keyword evidence="6" id="KW-0411">Iron-sulfur</keyword>
<dbReference type="PATRIC" id="fig|1872076.5.peg.3839"/>
<evidence type="ECO:0000256" key="6">
    <source>
        <dbReference type="ARBA" id="ARBA00023014"/>
    </source>
</evidence>
<dbReference type="CDD" id="cd21123">
    <property type="entry name" value="SPASM_MftC-like"/>
    <property type="match status" value="1"/>
</dbReference>
<comment type="caution">
    <text evidence="8">The sequence shown here is derived from an EMBL/GenBank/DDBJ whole genome shotgun (WGS) entry which is preliminary data.</text>
</comment>
<keyword evidence="4" id="KW-0479">Metal-binding</keyword>
<protein>
    <submittedName>
        <fullName evidence="8">MoaA/nirJ/pqqE cofactor biosynthesis protein</fullName>
    </submittedName>
</protein>
<evidence type="ECO:0000313" key="9">
    <source>
        <dbReference type="Proteomes" id="UP000094056"/>
    </source>
</evidence>
<keyword evidence="5" id="KW-0408">Iron</keyword>
<dbReference type="CDD" id="cd01335">
    <property type="entry name" value="Radical_SAM"/>
    <property type="match status" value="1"/>
</dbReference>
<dbReference type="InterPro" id="IPR017200">
    <property type="entry name" value="PqqE-like"/>
</dbReference>
<dbReference type="SFLD" id="SFLDG01067">
    <property type="entry name" value="SPASM/twitch_domain_containing"/>
    <property type="match status" value="1"/>
</dbReference>
<dbReference type="Pfam" id="PF04055">
    <property type="entry name" value="Radical_SAM"/>
    <property type="match status" value="1"/>
</dbReference>
<evidence type="ECO:0000256" key="3">
    <source>
        <dbReference type="ARBA" id="ARBA00022691"/>
    </source>
</evidence>
<dbReference type="InterPro" id="IPR023885">
    <property type="entry name" value="4Fe4S-binding_SPASM_dom"/>
</dbReference>
<evidence type="ECO:0000256" key="2">
    <source>
        <dbReference type="ARBA" id="ARBA00022485"/>
    </source>
</evidence>
<evidence type="ECO:0000256" key="5">
    <source>
        <dbReference type="ARBA" id="ARBA00023004"/>
    </source>
</evidence>
<proteinExistence type="predicted"/>
<dbReference type="PANTHER" id="PTHR11228">
    <property type="entry name" value="RADICAL SAM DOMAIN PROTEIN"/>
    <property type="match status" value="1"/>
</dbReference>
<dbReference type="InterPro" id="IPR007197">
    <property type="entry name" value="rSAM"/>
</dbReference>
<dbReference type="PROSITE" id="PS51918">
    <property type="entry name" value="RADICAL_SAM"/>
    <property type="match status" value="1"/>
</dbReference>
<dbReference type="Gene3D" id="3.20.20.70">
    <property type="entry name" value="Aldolase class I"/>
    <property type="match status" value="1"/>
</dbReference>
<dbReference type="GO" id="GO:0006783">
    <property type="term" value="P:heme biosynthetic process"/>
    <property type="evidence" value="ECO:0007669"/>
    <property type="project" value="TreeGrafter"/>
</dbReference>
<dbReference type="InterPro" id="IPR006638">
    <property type="entry name" value="Elp3/MiaA/NifB-like_rSAM"/>
</dbReference>
<feature type="domain" description="Radical SAM core" evidence="7">
    <location>
        <begin position="36"/>
        <end position="252"/>
    </location>
</feature>
<dbReference type="Proteomes" id="UP000094056">
    <property type="component" value="Unassembled WGS sequence"/>
</dbReference>
<dbReference type="Pfam" id="PF13186">
    <property type="entry name" value="SPASM"/>
    <property type="match status" value="1"/>
</dbReference>
<dbReference type="PIRSF" id="PIRSF037420">
    <property type="entry name" value="PQQ_syn_pqqE"/>
    <property type="match status" value="1"/>
</dbReference>
<name>A0A1E3X7U3_9BACT</name>
<dbReference type="AlphaFoldDB" id="A0A1E3X7U3"/>
<dbReference type="GO" id="GO:0046872">
    <property type="term" value="F:metal ion binding"/>
    <property type="evidence" value="ECO:0007669"/>
    <property type="project" value="UniProtKB-KW"/>
</dbReference>
<dbReference type="EMBL" id="MAYW01000103">
    <property type="protein sequence ID" value="ODS31652.1"/>
    <property type="molecule type" value="Genomic_DNA"/>
</dbReference>